<feature type="region of interest" description="Disordered" evidence="2">
    <location>
        <begin position="106"/>
        <end position="127"/>
    </location>
</feature>
<dbReference type="Proteomes" id="UP001066276">
    <property type="component" value="Chromosome 9"/>
</dbReference>
<feature type="coiled-coil region" evidence="1">
    <location>
        <begin position="41"/>
        <end position="68"/>
    </location>
</feature>
<comment type="caution">
    <text evidence="3">The sequence shown here is derived from an EMBL/GenBank/DDBJ whole genome shotgun (WGS) entry which is preliminary data.</text>
</comment>
<evidence type="ECO:0000313" key="4">
    <source>
        <dbReference type="Proteomes" id="UP001066276"/>
    </source>
</evidence>
<dbReference type="AlphaFoldDB" id="A0AAV7MYB7"/>
<evidence type="ECO:0000313" key="3">
    <source>
        <dbReference type="EMBL" id="KAJ1107327.1"/>
    </source>
</evidence>
<proteinExistence type="predicted"/>
<sequence length="215" mass="25426">MCKRRSRQDMFDCLRMWEKEVRGRVKREQALLEKEQRKTIYVKALEMRKKERNDLKELEEKERKLQVTGQYTVRQPLYPILNKPHNDFLLLDRPPPPYVVPSGPHELAKVSGSEQQKTRDSRSMLPADRASELRSIARKTIHSVVSASELLDNMKGWTEKEQLYFTETFGTEVIELYRKYSDELERNNVSADHKQMRDGLFVFSQVADAIRRLVK</sequence>
<keyword evidence="1" id="KW-0175">Coiled coil</keyword>
<gene>
    <name evidence="3" type="ORF">NDU88_004719</name>
</gene>
<organism evidence="3 4">
    <name type="scientific">Pleurodeles waltl</name>
    <name type="common">Iberian ribbed newt</name>
    <dbReference type="NCBI Taxonomy" id="8319"/>
    <lineage>
        <taxon>Eukaryota</taxon>
        <taxon>Metazoa</taxon>
        <taxon>Chordata</taxon>
        <taxon>Craniata</taxon>
        <taxon>Vertebrata</taxon>
        <taxon>Euteleostomi</taxon>
        <taxon>Amphibia</taxon>
        <taxon>Batrachia</taxon>
        <taxon>Caudata</taxon>
        <taxon>Salamandroidea</taxon>
        <taxon>Salamandridae</taxon>
        <taxon>Pleurodelinae</taxon>
        <taxon>Pleurodeles</taxon>
    </lineage>
</organism>
<evidence type="ECO:0000256" key="2">
    <source>
        <dbReference type="SAM" id="MobiDB-lite"/>
    </source>
</evidence>
<accession>A0AAV7MYB7</accession>
<reference evidence="3" key="1">
    <citation type="journal article" date="2022" name="bioRxiv">
        <title>Sequencing and chromosome-scale assembly of the giantPleurodeles waltlgenome.</title>
        <authorList>
            <person name="Brown T."/>
            <person name="Elewa A."/>
            <person name="Iarovenko S."/>
            <person name="Subramanian E."/>
            <person name="Araus A.J."/>
            <person name="Petzold A."/>
            <person name="Susuki M."/>
            <person name="Suzuki K.-i.T."/>
            <person name="Hayashi T."/>
            <person name="Toyoda A."/>
            <person name="Oliveira C."/>
            <person name="Osipova E."/>
            <person name="Leigh N.D."/>
            <person name="Simon A."/>
            <person name="Yun M.H."/>
        </authorList>
    </citation>
    <scope>NUCLEOTIDE SEQUENCE</scope>
    <source>
        <strain evidence="3">20211129_DDA</strain>
        <tissue evidence="3">Liver</tissue>
    </source>
</reference>
<evidence type="ECO:0000256" key="1">
    <source>
        <dbReference type="SAM" id="Coils"/>
    </source>
</evidence>
<protein>
    <submittedName>
        <fullName evidence="3">Uncharacterized protein</fullName>
    </submittedName>
</protein>
<keyword evidence="4" id="KW-1185">Reference proteome</keyword>
<dbReference type="EMBL" id="JANPWB010000013">
    <property type="protein sequence ID" value="KAJ1107327.1"/>
    <property type="molecule type" value="Genomic_DNA"/>
</dbReference>
<name>A0AAV7MYB7_PLEWA</name>